<sequence length="225" mass="25911">MKINCLIIDDEPASQDVLKKFVSDISWMEIKGICNNAIEAIEIVEKERIDVLFLDINMPKLSGLSFYKSLNNPPLVIFTTAYSEYAVDGFNLNAVDYLLKPFSFDRFYQSVEKVRNIVNKNSNQLILKSDKKLFLIQLDDILYVESLGDYIKVHTSNQNLVVYKTMNAISNSLPENKFFRVHKSFIINLEKISYVEGNQIAIDNNKIPIGQKYKSIFLDTIKNSF</sequence>
<evidence type="ECO:0000259" key="3">
    <source>
        <dbReference type="PROSITE" id="PS50930"/>
    </source>
</evidence>
<dbReference type="Proteomes" id="UP000294564">
    <property type="component" value="Unassembled WGS sequence"/>
</dbReference>
<comment type="caution">
    <text evidence="4">The sequence shown here is derived from an EMBL/GenBank/DDBJ whole genome shotgun (WGS) entry which is preliminary data.</text>
</comment>
<dbReference type="Gene3D" id="2.40.50.1020">
    <property type="entry name" value="LytTr DNA-binding domain"/>
    <property type="match status" value="1"/>
</dbReference>
<dbReference type="PROSITE" id="PS50110">
    <property type="entry name" value="RESPONSE_REGULATORY"/>
    <property type="match status" value="1"/>
</dbReference>
<dbReference type="RefSeq" id="WP_207899758.1">
    <property type="nucleotide sequence ID" value="NZ_SLXM01000001.1"/>
</dbReference>
<reference evidence="4 5" key="1">
    <citation type="submission" date="2019-03" db="EMBL/GenBank/DDBJ databases">
        <title>Genomic Encyclopedia of Type Strains, Phase IV (KMG-IV): sequencing the most valuable type-strain genomes for metagenomic binning, comparative biology and taxonomic classification.</title>
        <authorList>
            <person name="Goeker M."/>
        </authorList>
    </citation>
    <scope>NUCLEOTIDE SEQUENCE [LARGE SCALE GENOMIC DNA]</scope>
    <source>
        <strain evidence="4 5">DSM 14836</strain>
    </source>
</reference>
<dbReference type="PROSITE" id="PS50930">
    <property type="entry name" value="HTH_LYTTR"/>
    <property type="match status" value="1"/>
</dbReference>
<dbReference type="SMART" id="SM00448">
    <property type="entry name" value="REC"/>
    <property type="match status" value="1"/>
</dbReference>
<gene>
    <name evidence="4" type="ORF">EV195_10199</name>
</gene>
<dbReference type="InterPro" id="IPR007492">
    <property type="entry name" value="LytTR_DNA-bd_dom"/>
</dbReference>
<evidence type="ECO:0000313" key="5">
    <source>
        <dbReference type="Proteomes" id="UP000294564"/>
    </source>
</evidence>
<dbReference type="AlphaFoldDB" id="A0A4R2P025"/>
<name>A0A4R2P025_9FLAO</name>
<evidence type="ECO:0000259" key="2">
    <source>
        <dbReference type="PROSITE" id="PS50110"/>
    </source>
</evidence>
<dbReference type="EMBL" id="SLXM01000001">
    <property type="protein sequence ID" value="TCP27940.1"/>
    <property type="molecule type" value="Genomic_DNA"/>
</dbReference>
<dbReference type="Pfam" id="PF04397">
    <property type="entry name" value="LytTR"/>
    <property type="match status" value="1"/>
</dbReference>
<protein>
    <submittedName>
        <fullName evidence="4">LytTR family two component transcriptional regulator</fullName>
    </submittedName>
</protein>
<feature type="modified residue" description="4-aspartylphosphate" evidence="1">
    <location>
        <position position="55"/>
    </location>
</feature>
<dbReference type="SMART" id="SM00850">
    <property type="entry name" value="LytTR"/>
    <property type="match status" value="1"/>
</dbReference>
<feature type="domain" description="Response regulatory" evidence="2">
    <location>
        <begin position="4"/>
        <end position="115"/>
    </location>
</feature>
<feature type="domain" description="HTH LytTR-type" evidence="3">
    <location>
        <begin position="125"/>
        <end position="192"/>
    </location>
</feature>
<dbReference type="GO" id="GO:0003677">
    <property type="term" value="F:DNA binding"/>
    <property type="evidence" value="ECO:0007669"/>
    <property type="project" value="InterPro"/>
</dbReference>
<dbReference type="InterPro" id="IPR011006">
    <property type="entry name" value="CheY-like_superfamily"/>
</dbReference>
<dbReference type="PANTHER" id="PTHR37299">
    <property type="entry name" value="TRANSCRIPTIONAL REGULATOR-RELATED"/>
    <property type="match status" value="1"/>
</dbReference>
<organism evidence="4 5">
    <name type="scientific">Tenacibaculum skagerrakense</name>
    <dbReference type="NCBI Taxonomy" id="186571"/>
    <lineage>
        <taxon>Bacteria</taxon>
        <taxon>Pseudomonadati</taxon>
        <taxon>Bacteroidota</taxon>
        <taxon>Flavobacteriia</taxon>
        <taxon>Flavobacteriales</taxon>
        <taxon>Flavobacteriaceae</taxon>
        <taxon>Tenacibaculum</taxon>
    </lineage>
</organism>
<keyword evidence="1" id="KW-0597">Phosphoprotein</keyword>
<evidence type="ECO:0000313" key="4">
    <source>
        <dbReference type="EMBL" id="TCP27940.1"/>
    </source>
</evidence>
<dbReference type="SUPFAM" id="SSF52172">
    <property type="entry name" value="CheY-like"/>
    <property type="match status" value="1"/>
</dbReference>
<dbReference type="GO" id="GO:0000156">
    <property type="term" value="F:phosphorelay response regulator activity"/>
    <property type="evidence" value="ECO:0007669"/>
    <property type="project" value="InterPro"/>
</dbReference>
<keyword evidence="5" id="KW-1185">Reference proteome</keyword>
<dbReference type="Gene3D" id="3.40.50.2300">
    <property type="match status" value="1"/>
</dbReference>
<evidence type="ECO:0000256" key="1">
    <source>
        <dbReference type="PROSITE-ProRule" id="PRU00169"/>
    </source>
</evidence>
<dbReference type="PANTHER" id="PTHR37299:SF1">
    <property type="entry name" value="STAGE 0 SPORULATION PROTEIN A HOMOLOG"/>
    <property type="match status" value="1"/>
</dbReference>
<proteinExistence type="predicted"/>
<dbReference type="InterPro" id="IPR046947">
    <property type="entry name" value="LytR-like"/>
</dbReference>
<dbReference type="InterPro" id="IPR001789">
    <property type="entry name" value="Sig_transdc_resp-reg_receiver"/>
</dbReference>
<accession>A0A4R2P025</accession>
<dbReference type="Pfam" id="PF00072">
    <property type="entry name" value="Response_reg"/>
    <property type="match status" value="1"/>
</dbReference>